<sequence>MYRADFVKKDALAARAPEPACGRPGSAKYCAGTNRTSDDRYVCGDSRLGPARLPRKRPIGNLVFDYDRFDGLCPGPFLKKWTDATGAYVFPPESGFQLNTASAPIAGNQSLPIGLRLDRFGSEFGRFLAPAWTPYEQRSLPPSSLDTPDNDPSFEFNYHQYEVTKEFVVLSGPIAPWFGQPGQGTQYQAFTNVMTLISGGFLRALNASEF</sequence>
<reference evidence="3" key="1">
    <citation type="submission" date="2024-06" db="EMBL/GenBank/DDBJ databases">
        <title>Multi-omics analyses provide insights into the biosynthesis of the anticancer antibiotic pleurotin in Hohenbuehelia grisea.</title>
        <authorList>
            <person name="Weaver J.A."/>
            <person name="Alberti F."/>
        </authorList>
    </citation>
    <scope>NUCLEOTIDE SEQUENCE [LARGE SCALE GENOMIC DNA]</scope>
    <source>
        <strain evidence="3">T-177</strain>
    </source>
</reference>
<name>A0ABR3JYU5_9AGAR</name>
<dbReference type="InterPro" id="IPR053024">
    <property type="entry name" value="Fungal_surface_NADase"/>
</dbReference>
<dbReference type="Proteomes" id="UP001556367">
    <property type="component" value="Unassembled WGS sequence"/>
</dbReference>
<accession>A0ABR3JYU5</accession>
<feature type="domain" description="TNT" evidence="1">
    <location>
        <begin position="111"/>
        <end position="204"/>
    </location>
</feature>
<comment type="caution">
    <text evidence="2">The sequence shown here is derived from an EMBL/GenBank/DDBJ whole genome shotgun (WGS) entry which is preliminary data.</text>
</comment>
<proteinExistence type="predicted"/>
<dbReference type="EMBL" id="JASNQZ010000001">
    <property type="protein sequence ID" value="KAL0960458.1"/>
    <property type="molecule type" value="Genomic_DNA"/>
</dbReference>
<keyword evidence="3" id="KW-1185">Reference proteome</keyword>
<gene>
    <name evidence="2" type="ORF">HGRIS_005501</name>
</gene>
<protein>
    <recommendedName>
        <fullName evidence="1">TNT domain-containing protein</fullName>
    </recommendedName>
</protein>
<organism evidence="2 3">
    <name type="scientific">Hohenbuehelia grisea</name>
    <dbReference type="NCBI Taxonomy" id="104357"/>
    <lineage>
        <taxon>Eukaryota</taxon>
        <taxon>Fungi</taxon>
        <taxon>Dikarya</taxon>
        <taxon>Basidiomycota</taxon>
        <taxon>Agaricomycotina</taxon>
        <taxon>Agaricomycetes</taxon>
        <taxon>Agaricomycetidae</taxon>
        <taxon>Agaricales</taxon>
        <taxon>Pleurotineae</taxon>
        <taxon>Pleurotaceae</taxon>
        <taxon>Hohenbuehelia</taxon>
    </lineage>
</organism>
<evidence type="ECO:0000313" key="2">
    <source>
        <dbReference type="EMBL" id="KAL0960458.1"/>
    </source>
</evidence>
<dbReference type="Pfam" id="PF14021">
    <property type="entry name" value="TNT"/>
    <property type="match status" value="1"/>
</dbReference>
<dbReference type="InterPro" id="IPR025331">
    <property type="entry name" value="TNT"/>
</dbReference>
<evidence type="ECO:0000259" key="1">
    <source>
        <dbReference type="Pfam" id="PF14021"/>
    </source>
</evidence>
<evidence type="ECO:0000313" key="3">
    <source>
        <dbReference type="Proteomes" id="UP001556367"/>
    </source>
</evidence>
<dbReference type="PANTHER" id="PTHR42059:SF1">
    <property type="entry name" value="TNT DOMAIN-CONTAINING PROTEIN"/>
    <property type="match status" value="1"/>
</dbReference>
<dbReference type="PANTHER" id="PTHR42059">
    <property type="entry name" value="TNT DOMAIN-CONTAINING PROTEIN"/>
    <property type="match status" value="1"/>
</dbReference>